<proteinExistence type="predicted"/>
<accession>A0A2N5V2J9</accession>
<dbReference type="Proteomes" id="UP000235388">
    <property type="component" value="Unassembled WGS sequence"/>
</dbReference>
<name>A0A2N5V2J9_9BASI</name>
<dbReference type="EMBL" id="PGCJ01000139">
    <property type="protein sequence ID" value="PLW44220.1"/>
    <property type="molecule type" value="Genomic_DNA"/>
</dbReference>
<organism evidence="1 2">
    <name type="scientific">Puccinia coronata f. sp. avenae</name>
    <dbReference type="NCBI Taxonomy" id="200324"/>
    <lineage>
        <taxon>Eukaryota</taxon>
        <taxon>Fungi</taxon>
        <taxon>Dikarya</taxon>
        <taxon>Basidiomycota</taxon>
        <taxon>Pucciniomycotina</taxon>
        <taxon>Pucciniomycetes</taxon>
        <taxon>Pucciniales</taxon>
        <taxon>Pucciniaceae</taxon>
        <taxon>Puccinia</taxon>
    </lineage>
</organism>
<comment type="caution">
    <text evidence="1">The sequence shown here is derived from an EMBL/GenBank/DDBJ whole genome shotgun (WGS) entry which is preliminary data.</text>
</comment>
<keyword evidence="2" id="KW-1185">Reference proteome</keyword>
<dbReference type="AlphaFoldDB" id="A0A2N5V2J9"/>
<sequence length="60" mass="6686">MWSKVTEVPDSECGRESGDVTCPVRAVRIPLWPRLNEPNYDEFIADAVNQASSDHDTALP</sequence>
<gene>
    <name evidence="1" type="ORF">PCANC_13440</name>
</gene>
<protein>
    <submittedName>
        <fullName evidence="1">Uncharacterized protein</fullName>
    </submittedName>
</protein>
<reference evidence="1 2" key="1">
    <citation type="submission" date="2017-11" db="EMBL/GenBank/DDBJ databases">
        <title>De novo assembly and phasing of dikaryotic genomes from two isolates of Puccinia coronata f. sp. avenae, the causal agent of oat crown rust.</title>
        <authorList>
            <person name="Miller M.E."/>
            <person name="Zhang Y."/>
            <person name="Omidvar V."/>
            <person name="Sperschneider J."/>
            <person name="Schwessinger B."/>
            <person name="Raley C."/>
            <person name="Palmer J.M."/>
            <person name="Garnica D."/>
            <person name="Upadhyaya N."/>
            <person name="Rathjen J."/>
            <person name="Taylor J.M."/>
            <person name="Park R.F."/>
            <person name="Dodds P.N."/>
            <person name="Hirsch C.D."/>
            <person name="Kianian S.F."/>
            <person name="Figueroa M."/>
        </authorList>
    </citation>
    <scope>NUCLEOTIDE SEQUENCE [LARGE SCALE GENOMIC DNA]</scope>
    <source>
        <strain evidence="1">12NC29</strain>
    </source>
</reference>
<evidence type="ECO:0000313" key="2">
    <source>
        <dbReference type="Proteomes" id="UP000235388"/>
    </source>
</evidence>
<evidence type="ECO:0000313" key="1">
    <source>
        <dbReference type="EMBL" id="PLW44220.1"/>
    </source>
</evidence>